<reference evidence="1 2" key="1">
    <citation type="journal article" date="2014" name="PLoS Genet.">
        <title>Phylogenetically driven sequencing of extremely halophilic archaea reveals strategies for static and dynamic osmo-response.</title>
        <authorList>
            <person name="Becker E.A."/>
            <person name="Seitzer P.M."/>
            <person name="Tritt A."/>
            <person name="Larsen D."/>
            <person name="Krusor M."/>
            <person name="Yao A.I."/>
            <person name="Wu D."/>
            <person name="Madern D."/>
            <person name="Eisen J.A."/>
            <person name="Darling A.E."/>
            <person name="Facciotti M.T."/>
        </authorList>
    </citation>
    <scope>NUCLEOTIDE SEQUENCE [LARGE SCALE GENOMIC DNA]</scope>
    <source>
        <strain evidence="1 2">DSM 1137</strain>
    </source>
</reference>
<dbReference type="EMBL" id="AOJE01000057">
    <property type="protein sequence ID" value="ELZ38340.1"/>
    <property type="molecule type" value="Genomic_DNA"/>
</dbReference>
<proteinExistence type="predicted"/>
<name>M0DS60_9EURY</name>
<protein>
    <submittedName>
        <fullName evidence="1">Uncharacterized protein</fullName>
    </submittedName>
</protein>
<evidence type="ECO:0000313" key="1">
    <source>
        <dbReference type="EMBL" id="ELZ38340.1"/>
    </source>
</evidence>
<sequence length="114" mass="12765">MKGLHRVVLSEIHYVIRGIVPTGLRAPEEFVTYLTSMATQTLALLWEFTDLGVGEIRGKAEEIVSEYREFVGETYEVVAADVDLDAVIRNVVAQFRGEIDLFRLTSPYADVSTV</sequence>
<evidence type="ECO:0000313" key="2">
    <source>
        <dbReference type="Proteomes" id="UP000011514"/>
    </source>
</evidence>
<gene>
    <name evidence="1" type="ORF">C471_10280</name>
</gene>
<keyword evidence="2" id="KW-1185">Reference proteome</keyword>
<comment type="caution">
    <text evidence="1">The sequence shown here is derived from an EMBL/GenBank/DDBJ whole genome shotgun (WGS) entry which is preliminary data.</text>
</comment>
<organism evidence="1 2">
    <name type="scientific">Halorubrum saccharovorum DSM 1137</name>
    <dbReference type="NCBI Taxonomy" id="1227484"/>
    <lineage>
        <taxon>Archaea</taxon>
        <taxon>Methanobacteriati</taxon>
        <taxon>Methanobacteriota</taxon>
        <taxon>Stenosarchaea group</taxon>
        <taxon>Halobacteria</taxon>
        <taxon>Halobacteriales</taxon>
        <taxon>Haloferacaceae</taxon>
        <taxon>Halorubrum</taxon>
    </lineage>
</organism>
<accession>M0DS60</accession>
<dbReference type="Proteomes" id="UP000011514">
    <property type="component" value="Unassembled WGS sequence"/>
</dbReference>
<dbReference type="AlphaFoldDB" id="M0DS60"/>